<dbReference type="RefSeq" id="WP_055332066.1">
    <property type="nucleotide sequence ID" value="NZ_CDNJ01000003.1"/>
</dbReference>
<organism evidence="2 3">
    <name type="scientific">Paraclostridium sordellii</name>
    <name type="common">Clostridium sordellii</name>
    <dbReference type="NCBI Taxonomy" id="1505"/>
    <lineage>
        <taxon>Bacteria</taxon>
        <taxon>Bacillati</taxon>
        <taxon>Bacillota</taxon>
        <taxon>Clostridia</taxon>
        <taxon>Peptostreptococcales</taxon>
        <taxon>Peptostreptococcaceae</taxon>
        <taxon>Paraclostridium</taxon>
    </lineage>
</organism>
<accession>A0ABM9RN00</accession>
<dbReference type="EMBL" id="LN679998">
    <property type="protein sequence ID" value="CEJ73181.1"/>
    <property type="molecule type" value="Genomic_DNA"/>
</dbReference>
<keyword evidence="1" id="KW-0812">Transmembrane</keyword>
<evidence type="ECO:0000256" key="1">
    <source>
        <dbReference type="SAM" id="Phobius"/>
    </source>
</evidence>
<dbReference type="Proteomes" id="UP000032811">
    <property type="component" value="Chromosome 1"/>
</dbReference>
<keyword evidence="1" id="KW-1133">Transmembrane helix</keyword>
<dbReference type="Pfam" id="PF13783">
    <property type="entry name" value="DUF4177"/>
    <property type="match status" value="1"/>
</dbReference>
<reference evidence="2 3" key="1">
    <citation type="submission" date="2014-11" db="EMBL/GenBank/DDBJ databases">
        <authorList>
            <person name="Aslett M.A."/>
            <person name="De Silva N."/>
        </authorList>
    </citation>
    <scope>NUCLEOTIDE SEQUENCE [LARGE SCALE GENOMIC DNA]</scope>
    <source>
        <strain evidence="2 3">ATCC9714</strain>
    </source>
</reference>
<dbReference type="GeneID" id="97536933"/>
<sequence length="149" mass="16840">MNNQNEHEKEIEELTNNDELIEKPKKKSKIKEAVKSNKKFTILASLLFLITISLFIIAGKSVTAQKWDYKVVEYYSDQTGRTGSGALNPSTVSIPENELNELGKQGWELVSSHIENETAYPNFGNSEYVTGLQPNVRPQKVVLLFKKPL</sequence>
<evidence type="ECO:0000313" key="2">
    <source>
        <dbReference type="EMBL" id="CEJ73181.1"/>
    </source>
</evidence>
<keyword evidence="3" id="KW-1185">Reference proteome</keyword>
<protein>
    <recommendedName>
        <fullName evidence="4">DUF4177 domain-containing protein</fullName>
    </recommendedName>
</protein>
<gene>
    <name evidence="2" type="ORF">ATCC9714_10691</name>
</gene>
<evidence type="ECO:0000313" key="3">
    <source>
        <dbReference type="Proteomes" id="UP000032811"/>
    </source>
</evidence>
<keyword evidence="1" id="KW-0472">Membrane</keyword>
<proteinExistence type="predicted"/>
<evidence type="ECO:0008006" key="4">
    <source>
        <dbReference type="Google" id="ProtNLM"/>
    </source>
</evidence>
<feature type="transmembrane region" description="Helical" evidence="1">
    <location>
        <begin position="40"/>
        <end position="58"/>
    </location>
</feature>
<dbReference type="InterPro" id="IPR025234">
    <property type="entry name" value="YjzH-like"/>
</dbReference>
<name>A0ABM9RN00_PARSO</name>